<reference evidence="1 2" key="1">
    <citation type="journal article" date="2010" name="Stand. Genomic Sci.">
        <title>Complete genome sequence of Methanothermus fervidus type strain (V24S).</title>
        <authorList>
            <person name="Anderson I."/>
            <person name="Djao O.D."/>
            <person name="Misra M."/>
            <person name="Chertkov O."/>
            <person name="Nolan M."/>
            <person name="Lucas S."/>
            <person name="Lapidus A."/>
            <person name="Del Rio T.G."/>
            <person name="Tice H."/>
            <person name="Cheng J.F."/>
            <person name="Tapia R."/>
            <person name="Han C."/>
            <person name="Goodwin L."/>
            <person name="Pitluck S."/>
            <person name="Liolios K."/>
            <person name="Ivanova N."/>
            <person name="Mavromatis K."/>
            <person name="Mikhailova N."/>
            <person name="Pati A."/>
            <person name="Brambilla E."/>
            <person name="Chen A."/>
            <person name="Palaniappan K."/>
            <person name="Land M."/>
            <person name="Hauser L."/>
            <person name="Chang Y.J."/>
            <person name="Jeffries C.D."/>
            <person name="Sikorski J."/>
            <person name="Spring S."/>
            <person name="Rohde M."/>
            <person name="Eichinger K."/>
            <person name="Huber H."/>
            <person name="Wirth R."/>
            <person name="Goker M."/>
            <person name="Detter J.C."/>
            <person name="Woyke T."/>
            <person name="Bristow J."/>
            <person name="Eisen J.A."/>
            <person name="Markowitz V."/>
            <person name="Hugenholtz P."/>
            <person name="Klenk H.P."/>
            <person name="Kyrpides N.C."/>
        </authorList>
    </citation>
    <scope>NUCLEOTIDE SEQUENCE [LARGE SCALE GENOMIC DNA]</scope>
    <source>
        <strain evidence="2">ATCC 43054 / DSM 2088 / JCM 10308 / V24 S</strain>
    </source>
</reference>
<protein>
    <submittedName>
        <fullName evidence="1">Methanogenesis marker protein 6</fullName>
    </submittedName>
</protein>
<sequence length="141" mass="16599">MSKKENKITKMIILGPDARFNPQELVRRIHMLGLPITIKETCYGALIHGEKEYIKKAEKEIRKFDIYNIFIKERGFPPGDPRRCRAHRGGAREGYHQLEKEFRALKYVSEALKHPRKVSLEEPKKLPVEVFRDIVKKMVEK</sequence>
<dbReference type="OrthoDB" id="148219at2157"/>
<dbReference type="HOGENOM" id="CLU_132457_1_0_2"/>
<dbReference type="EMBL" id="CP002278">
    <property type="protein sequence ID" value="ADP77886.1"/>
    <property type="molecule type" value="Genomic_DNA"/>
</dbReference>
<dbReference type="NCBIfam" id="TIGR03272">
    <property type="entry name" value="methan_mark_6"/>
    <property type="match status" value="1"/>
</dbReference>
<accession>E3GWC1</accession>
<evidence type="ECO:0000313" key="1">
    <source>
        <dbReference type="EMBL" id="ADP77886.1"/>
    </source>
</evidence>
<keyword evidence="2" id="KW-1185">Reference proteome</keyword>
<gene>
    <name evidence="1" type="ordered locus">Mfer_1092</name>
</gene>
<dbReference type="AlphaFoldDB" id="E3GWC1"/>
<dbReference type="Proteomes" id="UP000002315">
    <property type="component" value="Chromosome"/>
</dbReference>
<organism evidence="1 2">
    <name type="scientific">Methanothermus fervidus (strain ATCC 43054 / DSM 2088 / JCM 10308 / V24 S)</name>
    <dbReference type="NCBI Taxonomy" id="523846"/>
    <lineage>
        <taxon>Archaea</taxon>
        <taxon>Methanobacteriati</taxon>
        <taxon>Methanobacteriota</taxon>
        <taxon>Methanomada group</taxon>
        <taxon>Methanobacteria</taxon>
        <taxon>Methanobacteriales</taxon>
        <taxon>Methanothermaceae</taxon>
        <taxon>Methanothermus</taxon>
    </lineage>
</organism>
<evidence type="ECO:0000313" key="2">
    <source>
        <dbReference type="Proteomes" id="UP000002315"/>
    </source>
</evidence>
<dbReference type="KEGG" id="mfv:Mfer_1092"/>
<dbReference type="InterPro" id="IPR012025">
    <property type="entry name" value="Methan_mark_6"/>
</dbReference>
<dbReference type="PIRSF" id="PIRSF005642">
    <property type="entry name" value="UCP005642"/>
    <property type="match status" value="1"/>
</dbReference>
<dbReference type="Pfam" id="PF09875">
    <property type="entry name" value="DUF2102"/>
    <property type="match status" value="1"/>
</dbReference>
<proteinExistence type="predicted"/>
<name>E3GWC1_METFV</name>
<dbReference type="STRING" id="523846.Mfer_1092"/>